<keyword evidence="7" id="KW-1185">Reference proteome</keyword>
<evidence type="ECO:0000259" key="5">
    <source>
        <dbReference type="Pfam" id="PF16845"/>
    </source>
</evidence>
<dbReference type="InterPro" id="IPR046350">
    <property type="entry name" value="Cystatin_sf"/>
</dbReference>
<keyword evidence="2" id="KW-0646">Protease inhibitor</keyword>
<reference evidence="6" key="2">
    <citation type="submission" date="2023-06" db="EMBL/GenBank/DDBJ databases">
        <authorList>
            <person name="Ma L."/>
            <person name="Liu K.-W."/>
            <person name="Li Z."/>
            <person name="Hsiao Y.-Y."/>
            <person name="Qi Y."/>
            <person name="Fu T."/>
            <person name="Tang G."/>
            <person name="Zhang D."/>
            <person name="Sun W.-H."/>
            <person name="Liu D.-K."/>
            <person name="Li Y."/>
            <person name="Chen G.-Z."/>
            <person name="Liu X.-D."/>
            <person name="Liao X.-Y."/>
            <person name="Jiang Y.-T."/>
            <person name="Yu X."/>
            <person name="Hao Y."/>
            <person name="Huang J."/>
            <person name="Zhao X.-W."/>
            <person name="Ke S."/>
            <person name="Chen Y.-Y."/>
            <person name="Wu W.-L."/>
            <person name="Hsu J.-L."/>
            <person name="Lin Y.-F."/>
            <person name="Huang M.-D."/>
            <person name="Li C.-Y."/>
            <person name="Huang L."/>
            <person name="Wang Z.-W."/>
            <person name="Zhao X."/>
            <person name="Zhong W.-Y."/>
            <person name="Peng D.-H."/>
            <person name="Ahmad S."/>
            <person name="Lan S."/>
            <person name="Zhang J.-S."/>
            <person name="Tsai W.-C."/>
            <person name="Van De Peer Y."/>
            <person name="Liu Z.-J."/>
        </authorList>
    </citation>
    <scope>NUCLEOTIDE SEQUENCE</scope>
    <source>
        <strain evidence="6">SCP</strain>
        <tissue evidence="6">Leaves</tissue>
    </source>
</reference>
<dbReference type="SUPFAM" id="SSF54403">
    <property type="entry name" value="Cystatin/monellin"/>
    <property type="match status" value="1"/>
</dbReference>
<comment type="similarity">
    <text evidence="1">Belongs to the cystatin family. Phytocystatin subfamily.</text>
</comment>
<evidence type="ECO:0000313" key="6">
    <source>
        <dbReference type="EMBL" id="KAK1269824.1"/>
    </source>
</evidence>
<evidence type="ECO:0000256" key="4">
    <source>
        <dbReference type="SAM" id="SignalP"/>
    </source>
</evidence>
<dbReference type="GO" id="GO:0004869">
    <property type="term" value="F:cysteine-type endopeptidase inhibitor activity"/>
    <property type="evidence" value="ECO:0007669"/>
    <property type="project" value="UniProtKB-KW"/>
</dbReference>
<name>A0AAV9B0Q4_ACOGR</name>
<protein>
    <submittedName>
        <fullName evidence="6">Cysteine proteinase inhibitor 12</fullName>
    </submittedName>
</protein>
<dbReference type="Proteomes" id="UP001179952">
    <property type="component" value="Unassembled WGS sequence"/>
</dbReference>
<keyword evidence="4" id="KW-0732">Signal</keyword>
<comment type="caution">
    <text evidence="6">The sequence shown here is derived from an EMBL/GenBank/DDBJ whole genome shotgun (WGS) entry which is preliminary data.</text>
</comment>
<feature type="domain" description="Cystatin" evidence="5">
    <location>
        <begin position="42"/>
        <end position="118"/>
    </location>
</feature>
<dbReference type="Pfam" id="PF16845">
    <property type="entry name" value="SQAPI"/>
    <property type="match status" value="1"/>
</dbReference>
<dbReference type="CDD" id="cd00042">
    <property type="entry name" value="CY"/>
    <property type="match status" value="1"/>
</dbReference>
<organism evidence="6 7">
    <name type="scientific">Acorus gramineus</name>
    <name type="common">Dwarf sweet flag</name>
    <dbReference type="NCBI Taxonomy" id="55184"/>
    <lineage>
        <taxon>Eukaryota</taxon>
        <taxon>Viridiplantae</taxon>
        <taxon>Streptophyta</taxon>
        <taxon>Embryophyta</taxon>
        <taxon>Tracheophyta</taxon>
        <taxon>Spermatophyta</taxon>
        <taxon>Magnoliopsida</taxon>
        <taxon>Liliopsida</taxon>
        <taxon>Acoraceae</taxon>
        <taxon>Acorus</taxon>
    </lineage>
</organism>
<accession>A0AAV9B0Q4</accession>
<feature type="chain" id="PRO_5043888714" evidence="4">
    <location>
        <begin position="28"/>
        <end position="120"/>
    </location>
</feature>
<sequence length="120" mass="13189">MEFKQYHIKSLLLLLSVVFAFSGGLEAAKMTGGYNEIPNASKDPHAIALGAFVVDQYNAISHASLKFIGVLEALEQVVAGSNYKMAILAFDKPYQRVYKAMVQENLNGARKLTYFEAVLA</sequence>
<evidence type="ECO:0000256" key="1">
    <source>
        <dbReference type="ARBA" id="ARBA00007233"/>
    </source>
</evidence>
<evidence type="ECO:0000256" key="3">
    <source>
        <dbReference type="ARBA" id="ARBA00022704"/>
    </source>
</evidence>
<dbReference type="Gene3D" id="3.10.450.10">
    <property type="match status" value="1"/>
</dbReference>
<proteinExistence type="inferred from homology"/>
<feature type="signal peptide" evidence="4">
    <location>
        <begin position="1"/>
        <end position="27"/>
    </location>
</feature>
<reference evidence="6" key="1">
    <citation type="journal article" date="2023" name="Nat. Commun.">
        <title>Diploid and tetraploid genomes of Acorus and the evolution of monocots.</title>
        <authorList>
            <person name="Ma L."/>
            <person name="Liu K.W."/>
            <person name="Li Z."/>
            <person name="Hsiao Y.Y."/>
            <person name="Qi Y."/>
            <person name="Fu T."/>
            <person name="Tang G.D."/>
            <person name="Zhang D."/>
            <person name="Sun W.H."/>
            <person name="Liu D.K."/>
            <person name="Li Y."/>
            <person name="Chen G.Z."/>
            <person name="Liu X.D."/>
            <person name="Liao X.Y."/>
            <person name="Jiang Y.T."/>
            <person name="Yu X."/>
            <person name="Hao Y."/>
            <person name="Huang J."/>
            <person name="Zhao X.W."/>
            <person name="Ke S."/>
            <person name="Chen Y.Y."/>
            <person name="Wu W.L."/>
            <person name="Hsu J.L."/>
            <person name="Lin Y.F."/>
            <person name="Huang M.D."/>
            <person name="Li C.Y."/>
            <person name="Huang L."/>
            <person name="Wang Z.W."/>
            <person name="Zhao X."/>
            <person name="Zhong W.Y."/>
            <person name="Peng D.H."/>
            <person name="Ahmad S."/>
            <person name="Lan S."/>
            <person name="Zhang J.S."/>
            <person name="Tsai W.C."/>
            <person name="Van de Peer Y."/>
            <person name="Liu Z.J."/>
        </authorList>
    </citation>
    <scope>NUCLEOTIDE SEQUENCE</scope>
    <source>
        <strain evidence="6">SCP</strain>
    </source>
</reference>
<dbReference type="PANTHER" id="PTHR47364">
    <property type="entry name" value="CYSTEINE PROTEINASE INHIBITOR 5"/>
    <property type="match status" value="1"/>
</dbReference>
<dbReference type="AlphaFoldDB" id="A0AAV9B0Q4"/>
<evidence type="ECO:0000313" key="7">
    <source>
        <dbReference type="Proteomes" id="UP001179952"/>
    </source>
</evidence>
<keyword evidence="3" id="KW-0789">Thiol protease inhibitor</keyword>
<gene>
    <name evidence="6" type="ORF">QJS04_geneDACA005235</name>
</gene>
<dbReference type="EMBL" id="JAUJYN010000006">
    <property type="protein sequence ID" value="KAK1269824.1"/>
    <property type="molecule type" value="Genomic_DNA"/>
</dbReference>
<dbReference type="PANTHER" id="PTHR47364:SF2">
    <property type="entry name" value="CYSTEINE PROTEINASE INHIBITOR 5"/>
    <property type="match status" value="1"/>
</dbReference>
<dbReference type="InterPro" id="IPR000010">
    <property type="entry name" value="Cystatin_dom"/>
</dbReference>
<evidence type="ECO:0000256" key="2">
    <source>
        <dbReference type="ARBA" id="ARBA00022690"/>
    </source>
</evidence>